<evidence type="ECO:0000313" key="1">
    <source>
        <dbReference type="EMBL" id="KAK9095819.1"/>
    </source>
</evidence>
<proteinExistence type="predicted"/>
<gene>
    <name evidence="1" type="ORF">Sjap_021316</name>
</gene>
<dbReference type="EMBL" id="JBBNAE010000009">
    <property type="protein sequence ID" value="KAK9095819.1"/>
    <property type="molecule type" value="Genomic_DNA"/>
</dbReference>
<sequence>MALEVAKFSSQLPPSKAMKVRWVGKNIGDRGGSDALRVLSDGVSVAWMRGVEFARRLDGVVAAWHLGLSGLHVCKWRYG</sequence>
<name>A0AAP0HRE5_9MAGN</name>
<evidence type="ECO:0000313" key="2">
    <source>
        <dbReference type="Proteomes" id="UP001417504"/>
    </source>
</evidence>
<dbReference type="AlphaFoldDB" id="A0AAP0HRE5"/>
<protein>
    <submittedName>
        <fullName evidence="1">Uncharacterized protein</fullName>
    </submittedName>
</protein>
<keyword evidence="2" id="KW-1185">Reference proteome</keyword>
<comment type="caution">
    <text evidence="1">The sequence shown here is derived from an EMBL/GenBank/DDBJ whole genome shotgun (WGS) entry which is preliminary data.</text>
</comment>
<organism evidence="1 2">
    <name type="scientific">Stephania japonica</name>
    <dbReference type="NCBI Taxonomy" id="461633"/>
    <lineage>
        <taxon>Eukaryota</taxon>
        <taxon>Viridiplantae</taxon>
        <taxon>Streptophyta</taxon>
        <taxon>Embryophyta</taxon>
        <taxon>Tracheophyta</taxon>
        <taxon>Spermatophyta</taxon>
        <taxon>Magnoliopsida</taxon>
        <taxon>Ranunculales</taxon>
        <taxon>Menispermaceae</taxon>
        <taxon>Menispermoideae</taxon>
        <taxon>Cissampelideae</taxon>
        <taxon>Stephania</taxon>
    </lineage>
</organism>
<reference evidence="1 2" key="1">
    <citation type="submission" date="2024-01" db="EMBL/GenBank/DDBJ databases">
        <title>Genome assemblies of Stephania.</title>
        <authorList>
            <person name="Yang L."/>
        </authorList>
    </citation>
    <scope>NUCLEOTIDE SEQUENCE [LARGE SCALE GENOMIC DNA]</scope>
    <source>
        <strain evidence="1">QJT</strain>
        <tissue evidence="1">Leaf</tissue>
    </source>
</reference>
<dbReference type="Proteomes" id="UP001417504">
    <property type="component" value="Unassembled WGS sequence"/>
</dbReference>
<accession>A0AAP0HRE5</accession>